<sequence length="148" mass="16287">MLRVEGQQRHALCWVPQLRFLSNGILQERVFRSVRITERPRIGTKQPAVFFLQEMPTGRATQGIRQLRSTCEGLSIRARLEQAPPREGDDEASMRPDHQFSQDAAPAPIPTSACSADRVSGPYPRRTFAGAITNASAQAPAPGEKHGA</sequence>
<reference evidence="3" key="1">
    <citation type="journal article" date="2015" name="Genome Announc.">
        <title>Draft whole-genome sequence of the biocontrol agent Trichoderma harzianum T6776.</title>
        <authorList>
            <person name="Baroncelli R."/>
            <person name="Piaggeschi G."/>
            <person name="Fiorini L."/>
            <person name="Bertolini E."/>
            <person name="Zapparata A."/>
            <person name="Pe M.E."/>
            <person name="Sarrocco S."/>
            <person name="Vannacci G."/>
        </authorList>
    </citation>
    <scope>NUCLEOTIDE SEQUENCE [LARGE SCALE GENOMIC DNA]</scope>
    <source>
        <strain evidence="3">T6776</strain>
    </source>
</reference>
<evidence type="ECO:0000256" key="1">
    <source>
        <dbReference type="SAM" id="MobiDB-lite"/>
    </source>
</evidence>
<proteinExistence type="predicted"/>
<feature type="compositionally biased region" description="Basic and acidic residues" evidence="1">
    <location>
        <begin position="78"/>
        <end position="100"/>
    </location>
</feature>
<evidence type="ECO:0000313" key="3">
    <source>
        <dbReference type="Proteomes" id="UP000034112"/>
    </source>
</evidence>
<evidence type="ECO:0000313" key="2">
    <source>
        <dbReference type="EMBL" id="KKP03337.1"/>
    </source>
</evidence>
<dbReference type="AlphaFoldDB" id="A0A0F9ZSX0"/>
<dbReference type="EMBL" id="JOKZ01000113">
    <property type="protein sequence ID" value="KKP03337.1"/>
    <property type="molecule type" value="Genomic_DNA"/>
</dbReference>
<dbReference type="Proteomes" id="UP000034112">
    <property type="component" value="Unassembled WGS sequence"/>
</dbReference>
<gene>
    <name evidence="2" type="ORF">THAR02_04539</name>
</gene>
<accession>A0A0F9ZSX0</accession>
<feature type="region of interest" description="Disordered" evidence="1">
    <location>
        <begin position="75"/>
        <end position="148"/>
    </location>
</feature>
<organism evidence="2 3">
    <name type="scientific">Trichoderma harzianum</name>
    <name type="common">Hypocrea lixii</name>
    <dbReference type="NCBI Taxonomy" id="5544"/>
    <lineage>
        <taxon>Eukaryota</taxon>
        <taxon>Fungi</taxon>
        <taxon>Dikarya</taxon>
        <taxon>Ascomycota</taxon>
        <taxon>Pezizomycotina</taxon>
        <taxon>Sordariomycetes</taxon>
        <taxon>Hypocreomycetidae</taxon>
        <taxon>Hypocreales</taxon>
        <taxon>Hypocreaceae</taxon>
        <taxon>Trichoderma</taxon>
    </lineage>
</organism>
<name>A0A0F9ZSX0_TRIHA</name>
<protein>
    <submittedName>
        <fullName evidence="2">Uncharacterized protein</fullName>
    </submittedName>
</protein>
<comment type="caution">
    <text evidence="2">The sequence shown here is derived from an EMBL/GenBank/DDBJ whole genome shotgun (WGS) entry which is preliminary data.</text>
</comment>